<name>A0A1I2BNP4_9BACI</name>
<protein>
    <submittedName>
        <fullName evidence="2">Uncharacterized protein</fullName>
    </submittedName>
</protein>
<proteinExistence type="predicted"/>
<keyword evidence="3" id="KW-1185">Reference proteome</keyword>
<feature type="compositionally biased region" description="Low complexity" evidence="1">
    <location>
        <begin position="59"/>
        <end position="68"/>
    </location>
</feature>
<organism evidence="2 3">
    <name type="scientific">Alteribacillus iranensis</name>
    <dbReference type="NCBI Taxonomy" id="930128"/>
    <lineage>
        <taxon>Bacteria</taxon>
        <taxon>Bacillati</taxon>
        <taxon>Bacillota</taxon>
        <taxon>Bacilli</taxon>
        <taxon>Bacillales</taxon>
        <taxon>Bacillaceae</taxon>
        <taxon>Alteribacillus</taxon>
    </lineage>
</organism>
<accession>A0A1I2BNP4</accession>
<evidence type="ECO:0000256" key="1">
    <source>
        <dbReference type="SAM" id="MobiDB-lite"/>
    </source>
</evidence>
<sequence length="68" mass="6979">MQEGERCPKAVAIFQVGTEAVGSYPEGTATPSGGDARKRKMPKSHGNISGGNGGGGKLPGRNGNPIWR</sequence>
<feature type="compositionally biased region" description="Gly residues" evidence="1">
    <location>
        <begin position="48"/>
        <end position="58"/>
    </location>
</feature>
<evidence type="ECO:0000313" key="3">
    <source>
        <dbReference type="Proteomes" id="UP000199516"/>
    </source>
</evidence>
<dbReference type="EMBL" id="FONT01000002">
    <property type="protein sequence ID" value="SFE56913.1"/>
    <property type="molecule type" value="Genomic_DNA"/>
</dbReference>
<reference evidence="2 3" key="1">
    <citation type="submission" date="2016-10" db="EMBL/GenBank/DDBJ databases">
        <authorList>
            <person name="de Groot N.N."/>
        </authorList>
    </citation>
    <scope>NUCLEOTIDE SEQUENCE [LARGE SCALE GENOMIC DNA]</scope>
    <source>
        <strain evidence="2 3">DSM 23995</strain>
    </source>
</reference>
<feature type="region of interest" description="Disordered" evidence="1">
    <location>
        <begin position="22"/>
        <end position="68"/>
    </location>
</feature>
<gene>
    <name evidence="2" type="ORF">SAMN05192532_102373</name>
</gene>
<evidence type="ECO:0000313" key="2">
    <source>
        <dbReference type="EMBL" id="SFE56913.1"/>
    </source>
</evidence>
<dbReference type="Proteomes" id="UP000199516">
    <property type="component" value="Unassembled WGS sequence"/>
</dbReference>
<dbReference type="AlphaFoldDB" id="A0A1I2BNP4"/>